<organism evidence="2 3">
    <name type="scientific">Dictyobacter vulcani</name>
    <dbReference type="NCBI Taxonomy" id="2607529"/>
    <lineage>
        <taxon>Bacteria</taxon>
        <taxon>Bacillati</taxon>
        <taxon>Chloroflexota</taxon>
        <taxon>Ktedonobacteria</taxon>
        <taxon>Ktedonobacterales</taxon>
        <taxon>Dictyobacteraceae</taxon>
        <taxon>Dictyobacter</taxon>
    </lineage>
</organism>
<dbReference type="EMBL" id="BKZW01000001">
    <property type="protein sequence ID" value="GER89061.1"/>
    <property type="molecule type" value="Genomic_DNA"/>
</dbReference>
<keyword evidence="3" id="KW-1185">Reference proteome</keyword>
<proteinExistence type="predicted"/>
<dbReference type="Proteomes" id="UP000326912">
    <property type="component" value="Unassembled WGS sequence"/>
</dbReference>
<sequence>MAKATKTITQAMQYPSRYAAWFTTTQALFNTVASFYFEVITAHEQVLLLSSHKALHALETLTHATEENPDPVMPLDVIAPQVPALFRRAAIHAALGSAHAFETSLQKWRARKEKAALKKKRFTEHPRFPRGPGIGRRRSTRASGKGALRPPFFSSSGQGRGGSGSTFGS</sequence>
<evidence type="ECO:0000313" key="2">
    <source>
        <dbReference type="EMBL" id="GER89061.1"/>
    </source>
</evidence>
<evidence type="ECO:0000313" key="3">
    <source>
        <dbReference type="Proteomes" id="UP000326912"/>
    </source>
</evidence>
<feature type="compositionally biased region" description="Gly residues" evidence="1">
    <location>
        <begin position="158"/>
        <end position="169"/>
    </location>
</feature>
<comment type="caution">
    <text evidence="2">The sequence shown here is derived from an EMBL/GenBank/DDBJ whole genome shotgun (WGS) entry which is preliminary data.</text>
</comment>
<feature type="region of interest" description="Disordered" evidence="1">
    <location>
        <begin position="116"/>
        <end position="169"/>
    </location>
</feature>
<gene>
    <name evidence="2" type="ORF">KDW_32230</name>
</gene>
<accession>A0A5J4KRK2</accession>
<reference evidence="2 3" key="1">
    <citation type="submission" date="2019-10" db="EMBL/GenBank/DDBJ databases">
        <title>Dictyobacter vulcani sp. nov., within the class Ktedonobacteria, isolated from soil of volcanic Mt. Zao.</title>
        <authorList>
            <person name="Zheng Y."/>
            <person name="Wang C.M."/>
            <person name="Sakai Y."/>
            <person name="Abe K."/>
            <person name="Yokota A."/>
            <person name="Yabe S."/>
        </authorList>
    </citation>
    <scope>NUCLEOTIDE SEQUENCE [LARGE SCALE GENOMIC DNA]</scope>
    <source>
        <strain evidence="2 3">W12</strain>
    </source>
</reference>
<dbReference type="AlphaFoldDB" id="A0A5J4KRK2"/>
<name>A0A5J4KRK2_9CHLR</name>
<protein>
    <submittedName>
        <fullName evidence="2">Uncharacterized protein</fullName>
    </submittedName>
</protein>
<evidence type="ECO:0000256" key="1">
    <source>
        <dbReference type="SAM" id="MobiDB-lite"/>
    </source>
</evidence>